<dbReference type="Proteomes" id="UP000827889">
    <property type="component" value="Chromosome 8"/>
</dbReference>
<dbReference type="GO" id="GO:0046983">
    <property type="term" value="F:protein dimerization activity"/>
    <property type="evidence" value="ECO:0007669"/>
    <property type="project" value="InterPro"/>
</dbReference>
<evidence type="ECO:0000259" key="6">
    <source>
        <dbReference type="PROSITE" id="PS50888"/>
    </source>
</evidence>
<evidence type="ECO:0000313" key="8">
    <source>
        <dbReference type="RefSeq" id="XP_030522398.2"/>
    </source>
</evidence>
<dbReference type="GO" id="GO:0005634">
    <property type="term" value="C:nucleus"/>
    <property type="evidence" value="ECO:0007669"/>
    <property type="project" value="UniProtKB-SubCell"/>
</dbReference>
<accession>A0A8B8NK04</accession>
<keyword evidence="3" id="KW-0804">Transcription</keyword>
<reference evidence="8" key="1">
    <citation type="submission" date="2025-08" db="UniProtKB">
        <authorList>
            <consortium name="RefSeq"/>
        </authorList>
    </citation>
    <scope>IDENTIFICATION</scope>
    <source>
        <tissue evidence="8">Leaf</tissue>
    </source>
</reference>
<comment type="subcellular location">
    <subcellularLocation>
        <location evidence="1">Nucleus</location>
    </subcellularLocation>
</comment>
<keyword evidence="4" id="KW-0539">Nucleus</keyword>
<dbReference type="CDD" id="cd18915">
    <property type="entry name" value="bHLH_AtLHW_like"/>
    <property type="match status" value="1"/>
</dbReference>
<name>A0A8B8NK04_9MYRT</name>
<dbReference type="Pfam" id="PF14215">
    <property type="entry name" value="bHLH-MYC_N"/>
    <property type="match status" value="1"/>
</dbReference>
<sequence length="904" mass="98247">MGYLLKEALKTICGVNQWSYAVFWKFGCQNPQLLIWEDCYYEPLRCCVPPPTAGSVIGKVPMGEFDGCLVPPDNLFARPENHASDKIQSLIDKMMIKNQINILGEGIIGRAAFTGNHQWILSSSYNGDAYPPEVQHEMRQQFSAGMQTVAVVPITPHGVIQVGSSLHIMENVRFVDEVRSLILQLRFVPGSVSSDTYPAKLAVSIGMPAADLSRNGMAAPTVVMSANANSSGFANHRSCSQITRVQDYPWTTALGFQTPNQPLSLLESRGQLGARDVGSQSACSTLEVWPHQQAASSNKRTGSCHQNGFGQSGVNHNHIASTEMNLYSDVCARNLVSEKSHALDGCITSQLRINNAVDIDMHKVSDIAPLHGVNNGMSYQLKEISRPVFTNMDEVKVRGSLSSNLEGIPLMSVDGHKTTKMSDLLSGGSNQTNHPTDMQATGIDFPSGQLKMESALAGVFSGSDEHVSVKELIPQSLLDFENCNSTNFRHVEETSHNSSGDDLFDILGVEFKNKILSSNFGKVDGGGLDGSPGKMGKETLVSVLEQDSDSALYSTSESFSESGVFLGAGAGGGDLLDAVITRAPKQCADDVVSCKTTITNVSSSSLPGSSPSYSCFSVLDKVQGESIGFPKPLVKVGTTAPCSFISGCSKEGTRSHSFCGSQISSWVEQSHAMKLDSSVSTGYSKKPDELVKSNRKRLKPGENPRPRPKDRQMIQDRVKELREIVPNGTKCSIDALLERTIKHMLFLQSVTKHGDKLKQTAESKMQIIDREGGLLLKDNFEGGATWAFEVGSQVCPIIVEDLNAPRQMLVEMLCQERGYFLEIADIIRGLGLTILKGVMEARKDNIWAQFAVEANRDVTRMEIFMSLVPLLEKTTKGGLVQDTAMERVQMVQPCIAVAMPKTVQ</sequence>
<dbReference type="InterPro" id="IPR043561">
    <property type="entry name" value="LHW-like"/>
</dbReference>
<dbReference type="GeneID" id="115735335"/>
<dbReference type="Pfam" id="PF23176">
    <property type="entry name" value="bHLH_LHW"/>
    <property type="match status" value="1"/>
</dbReference>
<evidence type="ECO:0000256" key="2">
    <source>
        <dbReference type="ARBA" id="ARBA00023015"/>
    </source>
</evidence>
<gene>
    <name evidence="8" type="primary">LOC115735335</name>
</gene>
<dbReference type="PANTHER" id="PTHR46196:SF4">
    <property type="entry name" value="TRANSCRIPTION FACTOR LHW"/>
    <property type="match status" value="1"/>
</dbReference>
<dbReference type="GO" id="GO:0003700">
    <property type="term" value="F:DNA-binding transcription factor activity"/>
    <property type="evidence" value="ECO:0007669"/>
    <property type="project" value="InterPro"/>
</dbReference>
<dbReference type="InterPro" id="IPR011598">
    <property type="entry name" value="bHLH_dom"/>
</dbReference>
<keyword evidence="7" id="KW-1185">Reference proteome</keyword>
<dbReference type="KEGG" id="rarg:115735335"/>
<protein>
    <submittedName>
        <fullName evidence="8">Transcription factor LHW-like isoform X1</fullName>
    </submittedName>
</protein>
<evidence type="ECO:0000256" key="1">
    <source>
        <dbReference type="ARBA" id="ARBA00004123"/>
    </source>
</evidence>
<dbReference type="RefSeq" id="XP_030522398.2">
    <property type="nucleotide sequence ID" value="XM_030666538.2"/>
</dbReference>
<dbReference type="PANTHER" id="PTHR46196">
    <property type="entry name" value="TRANSCRIPTION FACTOR BHLH155-LIKE ISOFORM X1-RELATED"/>
    <property type="match status" value="1"/>
</dbReference>
<evidence type="ECO:0000313" key="7">
    <source>
        <dbReference type="Proteomes" id="UP000827889"/>
    </source>
</evidence>
<feature type="domain" description="BHLH" evidence="6">
    <location>
        <begin position="698"/>
        <end position="747"/>
    </location>
</feature>
<organism evidence="7 8">
    <name type="scientific">Rhodamnia argentea</name>
    <dbReference type="NCBI Taxonomy" id="178133"/>
    <lineage>
        <taxon>Eukaryota</taxon>
        <taxon>Viridiplantae</taxon>
        <taxon>Streptophyta</taxon>
        <taxon>Embryophyta</taxon>
        <taxon>Tracheophyta</taxon>
        <taxon>Spermatophyta</taxon>
        <taxon>Magnoliopsida</taxon>
        <taxon>eudicotyledons</taxon>
        <taxon>Gunneridae</taxon>
        <taxon>Pentapetalae</taxon>
        <taxon>rosids</taxon>
        <taxon>malvids</taxon>
        <taxon>Myrtales</taxon>
        <taxon>Myrtaceae</taxon>
        <taxon>Myrtoideae</taxon>
        <taxon>Myrteae</taxon>
        <taxon>Australasian group</taxon>
        <taxon>Rhodamnia</taxon>
    </lineage>
</organism>
<evidence type="ECO:0000256" key="5">
    <source>
        <dbReference type="SAM" id="MobiDB-lite"/>
    </source>
</evidence>
<feature type="compositionally biased region" description="Basic and acidic residues" evidence="5">
    <location>
        <begin position="699"/>
        <end position="713"/>
    </location>
</feature>
<dbReference type="PROSITE" id="PS50888">
    <property type="entry name" value="BHLH"/>
    <property type="match status" value="1"/>
</dbReference>
<dbReference type="InterPro" id="IPR025610">
    <property type="entry name" value="MYC/MYB_N"/>
</dbReference>
<evidence type="ECO:0000256" key="4">
    <source>
        <dbReference type="ARBA" id="ARBA00023242"/>
    </source>
</evidence>
<evidence type="ECO:0000256" key="3">
    <source>
        <dbReference type="ARBA" id="ARBA00023163"/>
    </source>
</evidence>
<feature type="region of interest" description="Disordered" evidence="5">
    <location>
        <begin position="677"/>
        <end position="713"/>
    </location>
</feature>
<dbReference type="AlphaFoldDB" id="A0A8B8NK04"/>
<proteinExistence type="predicted"/>
<keyword evidence="2" id="KW-0805">Transcription regulation</keyword>